<dbReference type="Pfam" id="PF02690">
    <property type="entry name" value="Na_Pi_cotrans"/>
    <property type="match status" value="2"/>
</dbReference>
<feature type="transmembrane region" description="Helical" evidence="6">
    <location>
        <begin position="216"/>
        <end position="237"/>
    </location>
</feature>
<evidence type="ECO:0000313" key="7">
    <source>
        <dbReference type="EMBL" id="ABS64466.1"/>
    </source>
</evidence>
<dbReference type="eggNOG" id="COG1283">
    <property type="taxonomic scope" value="Bacteria"/>
</dbReference>
<accession>A7HX33</accession>
<feature type="transmembrane region" description="Helical" evidence="6">
    <location>
        <begin position="179"/>
        <end position="204"/>
    </location>
</feature>
<reference evidence="7 8" key="1">
    <citation type="journal article" date="2011" name="Stand. Genomic Sci.">
        <title>Complete genome sequence of Parvibaculum lavamentivorans type strain (DS-1(T)).</title>
        <authorList>
            <person name="Schleheck D."/>
            <person name="Weiss M."/>
            <person name="Pitluck S."/>
            <person name="Bruce D."/>
            <person name="Land M.L."/>
            <person name="Han S."/>
            <person name="Saunders E."/>
            <person name="Tapia R."/>
            <person name="Detter C."/>
            <person name="Brettin T."/>
            <person name="Han J."/>
            <person name="Woyke T."/>
            <person name="Goodwin L."/>
            <person name="Pennacchio L."/>
            <person name="Nolan M."/>
            <person name="Cook A.M."/>
            <person name="Kjelleberg S."/>
            <person name="Thomas T."/>
        </authorList>
    </citation>
    <scope>NUCLEOTIDE SEQUENCE [LARGE SCALE GENOMIC DNA]</scope>
    <source>
        <strain evidence="8">DS-1 / DSM 13023 / NCIMB 13966</strain>
    </source>
</reference>
<feature type="transmembrane region" description="Helical" evidence="6">
    <location>
        <begin position="68"/>
        <end position="89"/>
    </location>
</feature>
<dbReference type="EMBL" id="CP000774">
    <property type="protein sequence ID" value="ABS64466.1"/>
    <property type="molecule type" value="Genomic_DNA"/>
</dbReference>
<feature type="transmembrane region" description="Helical" evidence="6">
    <location>
        <begin position="280"/>
        <end position="304"/>
    </location>
</feature>
<feature type="transmembrane region" description="Helical" evidence="6">
    <location>
        <begin position="101"/>
        <end position="124"/>
    </location>
</feature>
<feature type="transmembrane region" description="Helical" evidence="6">
    <location>
        <begin position="249"/>
        <end position="274"/>
    </location>
</feature>
<dbReference type="GO" id="GO:0005886">
    <property type="term" value="C:plasma membrane"/>
    <property type="evidence" value="ECO:0007669"/>
    <property type="project" value="UniProtKB-SubCell"/>
</dbReference>
<evidence type="ECO:0000256" key="6">
    <source>
        <dbReference type="SAM" id="Phobius"/>
    </source>
</evidence>
<feature type="transmembrane region" description="Helical" evidence="6">
    <location>
        <begin position="144"/>
        <end position="167"/>
    </location>
</feature>
<dbReference type="NCBIfam" id="NF037997">
    <property type="entry name" value="Na_Pi_symport"/>
    <property type="match status" value="1"/>
</dbReference>
<keyword evidence="3 6" id="KW-0812">Transmembrane</keyword>
<sequence length="554" mass="58497">MSIESVTGLVGGVGLFLVGMWLMTEGLKVAAGPSLKALLERWTNTRLRGLVSGFAVTALVQSSSAVTVATIGFVNAGVLTLRQAVWVIFGSNVGTTMTGWMVAIIGFNVNIEFLALPLVGVGMMVRLTSPGSARGALGEALTGFGLFFLGVAVLKDSFGGIAAGLSVDALSDGFMQDFLFVLAGFFITALAQSSSASIAIALSAVSSGLIGLETGAAMVIGANLGTTVTGLLAVLNATSNAKRVAASHLIFNLATGAIAFLILPGFVAIISWLAVTELALGAAAVLALFHTLFNVLGVVLFWGLTDRLIAKLETLFVSEDENEARARYLDQTLRDVPSLAVPSLLLELQRLEAIVAEAGASYLRDPAGKAAYLRQRFLVASRLAETIREYAADLSEARLPTGLPDALAHALRALQHCNGTVHELEALMTYTATEARMPDSARRALADYRQAVAAFLADPQNYAAHTDVEWLTAAGNRFEGQYQEIKQVVLSAASRGDFVYLAYLDDAMREADLMRRIAHHAVRGAMRLQAAQDIIASPPGKTQPEAPEAVQSNE</sequence>
<evidence type="ECO:0000256" key="4">
    <source>
        <dbReference type="ARBA" id="ARBA00022989"/>
    </source>
</evidence>
<comment type="subcellular location">
    <subcellularLocation>
        <location evidence="1">Cell membrane</location>
        <topology evidence="1">Multi-pass membrane protein</topology>
    </subcellularLocation>
</comment>
<evidence type="ECO:0000313" key="8">
    <source>
        <dbReference type="Proteomes" id="UP000006377"/>
    </source>
</evidence>
<keyword evidence="8" id="KW-1185">Reference proteome</keyword>
<keyword evidence="4 6" id="KW-1133">Transmembrane helix</keyword>
<dbReference type="Proteomes" id="UP000006377">
    <property type="component" value="Chromosome"/>
</dbReference>
<gene>
    <name evidence="7" type="ordered locus">Plav_2859</name>
</gene>
<dbReference type="InterPro" id="IPR003841">
    <property type="entry name" value="Na/Pi_transpt"/>
</dbReference>
<proteinExistence type="predicted"/>
<keyword evidence="5 6" id="KW-0472">Membrane</keyword>
<evidence type="ECO:0000256" key="2">
    <source>
        <dbReference type="ARBA" id="ARBA00022475"/>
    </source>
</evidence>
<dbReference type="RefSeq" id="WP_012111780.1">
    <property type="nucleotide sequence ID" value="NC_009719.1"/>
</dbReference>
<dbReference type="HOGENOM" id="CLU_025623_1_0_5"/>
<dbReference type="PANTHER" id="PTHR10010:SF46">
    <property type="entry name" value="SODIUM-DEPENDENT PHOSPHATE TRANSPORT PROTEIN 2B"/>
    <property type="match status" value="1"/>
</dbReference>
<dbReference type="GO" id="GO:0044341">
    <property type="term" value="P:sodium-dependent phosphate transport"/>
    <property type="evidence" value="ECO:0007669"/>
    <property type="project" value="InterPro"/>
</dbReference>
<dbReference type="GO" id="GO:0005436">
    <property type="term" value="F:sodium:phosphate symporter activity"/>
    <property type="evidence" value="ECO:0007669"/>
    <property type="project" value="InterPro"/>
</dbReference>
<dbReference type="PANTHER" id="PTHR10010">
    <property type="entry name" value="SOLUTE CARRIER FAMILY 34 SODIUM PHOSPHATE , MEMBER 2-RELATED"/>
    <property type="match status" value="1"/>
</dbReference>
<feature type="transmembrane region" description="Helical" evidence="6">
    <location>
        <begin position="6"/>
        <end position="24"/>
    </location>
</feature>
<protein>
    <submittedName>
        <fullName evidence="7">Na+/Picotransporter</fullName>
    </submittedName>
</protein>
<evidence type="ECO:0000256" key="5">
    <source>
        <dbReference type="ARBA" id="ARBA00023136"/>
    </source>
</evidence>
<evidence type="ECO:0000256" key="1">
    <source>
        <dbReference type="ARBA" id="ARBA00004651"/>
    </source>
</evidence>
<dbReference type="OrthoDB" id="9763003at2"/>
<evidence type="ECO:0000256" key="3">
    <source>
        <dbReference type="ARBA" id="ARBA00022692"/>
    </source>
</evidence>
<keyword evidence="2" id="KW-1003">Cell membrane</keyword>
<name>A7HX33_PARL1</name>
<dbReference type="STRING" id="402881.Plav_2859"/>
<organism evidence="7 8">
    <name type="scientific">Parvibaculum lavamentivorans (strain DS-1 / DSM 13023 / NCIMB 13966)</name>
    <dbReference type="NCBI Taxonomy" id="402881"/>
    <lineage>
        <taxon>Bacteria</taxon>
        <taxon>Pseudomonadati</taxon>
        <taxon>Pseudomonadota</taxon>
        <taxon>Alphaproteobacteria</taxon>
        <taxon>Hyphomicrobiales</taxon>
        <taxon>Parvibaculaceae</taxon>
        <taxon>Parvibaculum</taxon>
    </lineage>
</organism>
<dbReference type="KEGG" id="pla:Plav_2859"/>
<dbReference type="AlphaFoldDB" id="A7HX33"/>